<dbReference type="Proteomes" id="UP000629468">
    <property type="component" value="Unassembled WGS sequence"/>
</dbReference>
<organism evidence="2 3">
    <name type="scientific">Agaricus bisporus var. burnettii</name>
    <dbReference type="NCBI Taxonomy" id="192524"/>
    <lineage>
        <taxon>Eukaryota</taxon>
        <taxon>Fungi</taxon>
        <taxon>Dikarya</taxon>
        <taxon>Basidiomycota</taxon>
        <taxon>Agaricomycotina</taxon>
        <taxon>Agaricomycetes</taxon>
        <taxon>Agaricomycetidae</taxon>
        <taxon>Agaricales</taxon>
        <taxon>Agaricineae</taxon>
        <taxon>Agaricaceae</taxon>
        <taxon>Agaricus</taxon>
    </lineage>
</organism>
<name>A0A8H7EYS3_AGABI</name>
<keyword evidence="1" id="KW-1133">Transmembrane helix</keyword>
<evidence type="ECO:0000256" key="1">
    <source>
        <dbReference type="SAM" id="Phobius"/>
    </source>
</evidence>
<dbReference type="EMBL" id="JABXXO010000011">
    <property type="protein sequence ID" value="KAF7763921.1"/>
    <property type="molecule type" value="Genomic_DNA"/>
</dbReference>
<feature type="transmembrane region" description="Helical" evidence="1">
    <location>
        <begin position="41"/>
        <end position="61"/>
    </location>
</feature>
<evidence type="ECO:0000313" key="2">
    <source>
        <dbReference type="EMBL" id="KAF7763921.1"/>
    </source>
</evidence>
<keyword evidence="1" id="KW-0812">Transmembrane</keyword>
<dbReference type="AlphaFoldDB" id="A0A8H7EYS3"/>
<reference evidence="2 3" key="1">
    <citation type="journal article" name="Sci. Rep.">
        <title>Telomere-to-telomere assembled and centromere annotated genomes of the two main subspecies of the button mushroom Agaricus bisporus reveal especially polymorphic chromosome ends.</title>
        <authorList>
            <person name="Sonnenberg A.S.M."/>
            <person name="Sedaghat-Telgerd N."/>
            <person name="Lavrijssen B."/>
            <person name="Ohm R.A."/>
            <person name="Hendrickx P.M."/>
            <person name="Scholtmeijer K."/>
            <person name="Baars J.J.P."/>
            <person name="van Peer A."/>
        </authorList>
    </citation>
    <scope>NUCLEOTIDE SEQUENCE [LARGE SCALE GENOMIC DNA]</scope>
    <source>
        <strain evidence="2 3">H119_p4</strain>
    </source>
</reference>
<accession>A0A8H7EYS3</accession>
<gene>
    <name evidence="2" type="ORF">Agabi119p4_8458</name>
</gene>
<evidence type="ECO:0000313" key="3">
    <source>
        <dbReference type="Proteomes" id="UP000629468"/>
    </source>
</evidence>
<comment type="caution">
    <text evidence="2">The sequence shown here is derived from an EMBL/GenBank/DDBJ whole genome shotgun (WGS) entry which is preliminary data.</text>
</comment>
<protein>
    <submittedName>
        <fullName evidence="2">Uncharacterized protein</fullName>
    </submittedName>
</protein>
<keyword evidence="1" id="KW-0472">Membrane</keyword>
<sequence length="80" mass="9440">MSSGKLGQLSMLLHLRTLRTHTGSKYRIRRFLFEHTYPSQLIFFFLVFPPVSCGTGAEIYIRFFVRTCRLLEPDRLTRKS</sequence>
<proteinExistence type="predicted"/>